<keyword evidence="1" id="KW-0645">Protease</keyword>
<dbReference type="SUPFAM" id="SSF50630">
    <property type="entry name" value="Acid proteases"/>
    <property type="match status" value="1"/>
</dbReference>
<dbReference type="Gene3D" id="3.30.70.270">
    <property type="match status" value="2"/>
</dbReference>
<dbReference type="InterPro" id="IPR041588">
    <property type="entry name" value="Integrase_H2C2"/>
</dbReference>
<gene>
    <name evidence="20" type="ORF">QYE76_053992</name>
</gene>
<keyword evidence="21" id="KW-1185">Reference proteome</keyword>
<comment type="caution">
    <text evidence="20">The sequence shown here is derived from an EMBL/GenBank/DDBJ whole genome shotgun (WGS) entry which is preliminary data.</text>
</comment>
<evidence type="ECO:0000256" key="6">
    <source>
        <dbReference type="ARBA" id="ARBA00022750"/>
    </source>
</evidence>
<dbReference type="GO" id="GO:0015074">
    <property type="term" value="P:DNA integration"/>
    <property type="evidence" value="ECO:0007669"/>
    <property type="project" value="UniProtKB-KW"/>
</dbReference>
<dbReference type="CDD" id="cd01647">
    <property type="entry name" value="RT_LTR"/>
    <property type="match status" value="1"/>
</dbReference>
<dbReference type="FunFam" id="3.10.10.10:FF:000007">
    <property type="entry name" value="Retrovirus-related Pol polyprotein from transposon 17.6-like Protein"/>
    <property type="match status" value="1"/>
</dbReference>
<dbReference type="InterPro" id="IPR001584">
    <property type="entry name" value="Integrase_cat-core"/>
</dbReference>
<sequence>MARLPREVRAIRRRLDKHEQASADTSAALVAMQGEMSRMTQMLAALFTTLPYAGAAAIAPSSLPSLAANQTSTQSHLLSTPPPLSHVSLSPILEVTTPAPTPVTTLPTPPQFGALTPENLPHPTYPPKVTTFAPPTTPVYTYTAPLVTTTTVNTTPPPIQHIHQVSNPNTNPHMYQHLPPSSIPNTSQQPYFPHQYHPPFNQPQHLPPPQTPYVQPQPPQRFPTQPQNQPNYEVHLRTPHVELPIFLGEAPRSWLLECEDILDLVNIPAEHRVKWGLAHIRGQAKTWISTSGLNLQTLSWEQLSQVLIDRFPDSVPNDPMDQLQLLKQLTSVNSYIDTYETWMTQMKRERPYLPQDFFVDRFISGLKENIKHNVHCQKPESLLSAYWYARQYEKASLSAMRRAVPVPPAGRLQQPQNNRQYPPRENRNRAPNERPREPRKCWYCTDNWFMGHRCQPMQRALNAIEMQGNEDDLDDQAAPQPMIPPVPAEHENEQQNQAIEVEQNALPEQLMNISSAAYNGCPSDSAISLLLQVNKAQAIALADTGSTNTFMDLTFAQAHNIPLTKVKHRSVKVAGGGTLSSTAMAYNCPFSIQGHKFTTNFRILELQGSDIILGVNWFKEHNPVTFDFIGRKLTLGVHGQLLVLKDHLFPQDKLLISSDECNKLIAQGASGYLLVHTDQGDEQNTPHSPATPYSAITTLLNTFEDIFQKPMGLPPVRDIDHQIPLTQDAKPPNIRPYRMSHSQKTAVEQLIKEMLHNREIRPSKSPYSSPVLLVRKKDKSWRLCVDFRALNEQTIKNKFPIPVIEGLLDELHGAMFFSKFDLRSGYHQIRMNESDIHKTGFSTHQGHYEYLVMPFGLCNAPATFQELMNTIFSKHLRKFVLVFFDDILVYSKTLAEHTSHLQIVLQILRQHNLKAKLSKCQFAQPQIEYLGHIISGEGVATDLAKIQDIIQWPTPTSIKQLRGFLGLTGYYRRFIPNYAQICQPLHASLKKNAYQWEAPQQAAFDKLKQVMSQPPLLALPNFSLPFTLETDASDTGLGAVLMQQARPLAFFSKSLGPQNSAKSVYEKEAMAILEALKKWRHYFLGNKLIIKTDQSSLKYLSSQKLLEGIQHKLMLKLLEFDFSIQYKKGSDNTVADALSRKYQAEETTSAPVHATTICTATSMAIPSWSTDITASYEGDNECLKLLQEVTINPTSNPLYTTQSGILRYKGRIYVGSSTDLRQKIFLSIHASASGGHSGIRVTYQKLKHIFYWPKMKQFITEQIAACPTCQISKTEKVPYPGLLDPLPIPTSKWSAISMDFIEGLPKSKGHDVILVVVDRLTKYAHFLPLAHPYTVHKVATLFIDNIIKLHGPPTVITTDRDRIFLSKFWTEIFTAMKISLHFSTAYHPETDGQTERVNQCLEQYLRCMASQEPKKWGAWLPAAEFWYNSCYHTAIKMSPFEALYEYAPPILTELPTLSELSPEAQDTLREKEKMITVLQQNLAKAQQTMKKYADQHRTPRSFTIGDMVYLKMKHHREHALGTGAPLKLAPRWYGPFKIIQAVGKRAYKLQLPEGTLLHDVFHVNQLKKHIGPTAVPNPRLPLVTSSGKLKTFPLCILQRRQVSRKQGGCDVAIPQWLIDTSPTSRRHREAKIRGTESLFRHAAGTGKCPGAISTAVFTAIFTIICLHDEEE</sequence>
<keyword evidence="3" id="KW-0548">Nucleotidyltransferase</keyword>
<dbReference type="SUPFAM" id="SSF56672">
    <property type="entry name" value="DNA/RNA polymerases"/>
    <property type="match status" value="1"/>
</dbReference>
<protein>
    <recommendedName>
        <fullName evidence="22">Reverse transcriptase</fullName>
    </recommendedName>
</protein>
<feature type="compositionally biased region" description="Basic and acidic residues" evidence="17">
    <location>
        <begin position="422"/>
        <end position="436"/>
    </location>
</feature>
<evidence type="ECO:0000256" key="16">
    <source>
        <dbReference type="SAM" id="Coils"/>
    </source>
</evidence>
<dbReference type="InterPro" id="IPR045358">
    <property type="entry name" value="Ty3_capsid"/>
</dbReference>
<keyword evidence="10" id="KW-0229">DNA integration</keyword>
<dbReference type="EMBL" id="JAUUTY010000003">
    <property type="protein sequence ID" value="KAK1665833.1"/>
    <property type="molecule type" value="Genomic_DNA"/>
</dbReference>
<feature type="compositionally biased region" description="Low complexity" evidence="17">
    <location>
        <begin position="194"/>
        <end position="204"/>
    </location>
</feature>
<dbReference type="Pfam" id="PF08284">
    <property type="entry name" value="RVP_2"/>
    <property type="match status" value="1"/>
</dbReference>
<evidence type="ECO:0000256" key="13">
    <source>
        <dbReference type="ARBA" id="ARBA00023125"/>
    </source>
</evidence>
<dbReference type="FunFam" id="3.30.70.270:FF:000020">
    <property type="entry name" value="Transposon Tf2-6 polyprotein-like Protein"/>
    <property type="match status" value="1"/>
</dbReference>
<evidence type="ECO:0000256" key="8">
    <source>
        <dbReference type="ARBA" id="ARBA00022801"/>
    </source>
</evidence>
<reference evidence="20" key="1">
    <citation type="submission" date="2023-07" db="EMBL/GenBank/DDBJ databases">
        <title>A chromosome-level genome assembly of Lolium multiflorum.</title>
        <authorList>
            <person name="Chen Y."/>
            <person name="Copetti D."/>
            <person name="Kolliker R."/>
            <person name="Studer B."/>
        </authorList>
    </citation>
    <scope>NUCLEOTIDE SEQUENCE</scope>
    <source>
        <strain evidence="20">02402/16</strain>
        <tissue evidence="20">Leaf</tissue>
    </source>
</reference>
<dbReference type="CDD" id="cd09274">
    <property type="entry name" value="RNase_HI_RT_Ty3"/>
    <property type="match status" value="1"/>
</dbReference>
<evidence type="ECO:0000256" key="2">
    <source>
        <dbReference type="ARBA" id="ARBA00022679"/>
    </source>
</evidence>
<dbReference type="InterPro" id="IPR043502">
    <property type="entry name" value="DNA/RNA_pol_sf"/>
</dbReference>
<dbReference type="Pfam" id="PF17921">
    <property type="entry name" value="Integrase_H2C2"/>
    <property type="match status" value="1"/>
</dbReference>
<evidence type="ECO:0000259" key="19">
    <source>
        <dbReference type="PROSITE" id="PS50994"/>
    </source>
</evidence>
<keyword evidence="2" id="KW-0808">Transferase</keyword>
<name>A0AAD8SWU4_LOLMU</name>
<dbReference type="InterPro" id="IPR056924">
    <property type="entry name" value="SH3_Tf2-1"/>
</dbReference>
<keyword evidence="15" id="KW-0511">Multifunctional enzyme</keyword>
<dbReference type="Pfam" id="PF24626">
    <property type="entry name" value="SH3_Tf2-1"/>
    <property type="match status" value="1"/>
</dbReference>
<dbReference type="GO" id="GO:0003677">
    <property type="term" value="F:DNA binding"/>
    <property type="evidence" value="ECO:0007669"/>
    <property type="project" value="UniProtKB-KW"/>
</dbReference>
<dbReference type="GO" id="GO:0046872">
    <property type="term" value="F:metal ion binding"/>
    <property type="evidence" value="ECO:0007669"/>
    <property type="project" value="UniProtKB-KW"/>
</dbReference>
<evidence type="ECO:0000256" key="9">
    <source>
        <dbReference type="ARBA" id="ARBA00022842"/>
    </source>
</evidence>
<dbReference type="Gene3D" id="3.10.10.10">
    <property type="entry name" value="HIV Type 1 Reverse Transcriptase, subunit A, domain 1"/>
    <property type="match status" value="1"/>
</dbReference>
<evidence type="ECO:0000313" key="20">
    <source>
        <dbReference type="EMBL" id="KAK1665833.1"/>
    </source>
</evidence>
<keyword evidence="16" id="KW-0175">Coiled coil</keyword>
<dbReference type="GO" id="GO:0006508">
    <property type="term" value="P:proteolysis"/>
    <property type="evidence" value="ECO:0007669"/>
    <property type="project" value="UniProtKB-KW"/>
</dbReference>
<evidence type="ECO:0000256" key="7">
    <source>
        <dbReference type="ARBA" id="ARBA00022759"/>
    </source>
</evidence>
<keyword evidence="9" id="KW-0460">Magnesium</keyword>
<evidence type="ECO:0000256" key="5">
    <source>
        <dbReference type="ARBA" id="ARBA00022723"/>
    </source>
</evidence>
<keyword evidence="11" id="KW-0695">RNA-directed DNA polymerase</keyword>
<dbReference type="PROSITE" id="PS50878">
    <property type="entry name" value="RT_POL"/>
    <property type="match status" value="1"/>
</dbReference>
<dbReference type="GO" id="GO:0006310">
    <property type="term" value="P:DNA recombination"/>
    <property type="evidence" value="ECO:0007669"/>
    <property type="project" value="UniProtKB-KW"/>
</dbReference>
<dbReference type="Gene3D" id="3.30.420.10">
    <property type="entry name" value="Ribonuclease H-like superfamily/Ribonuclease H"/>
    <property type="match status" value="1"/>
</dbReference>
<dbReference type="PANTHER" id="PTHR37984">
    <property type="entry name" value="PROTEIN CBG26694"/>
    <property type="match status" value="1"/>
</dbReference>
<dbReference type="InterPro" id="IPR041577">
    <property type="entry name" value="RT_RNaseH_2"/>
</dbReference>
<evidence type="ECO:0000256" key="10">
    <source>
        <dbReference type="ARBA" id="ARBA00022908"/>
    </source>
</evidence>
<keyword evidence="7" id="KW-0255">Endonuclease</keyword>
<dbReference type="InterPro" id="IPR021109">
    <property type="entry name" value="Peptidase_aspartic_dom_sf"/>
</dbReference>
<evidence type="ECO:0000259" key="18">
    <source>
        <dbReference type="PROSITE" id="PS50878"/>
    </source>
</evidence>
<dbReference type="GO" id="GO:0003887">
    <property type="term" value="F:DNA-directed DNA polymerase activity"/>
    <property type="evidence" value="ECO:0007669"/>
    <property type="project" value="UniProtKB-KW"/>
</dbReference>
<dbReference type="GO" id="GO:0003964">
    <property type="term" value="F:RNA-directed DNA polymerase activity"/>
    <property type="evidence" value="ECO:0007669"/>
    <property type="project" value="UniProtKB-KW"/>
</dbReference>
<feature type="compositionally biased region" description="Pro residues" evidence="17">
    <location>
        <begin position="205"/>
        <end position="221"/>
    </location>
</feature>
<evidence type="ECO:0000256" key="11">
    <source>
        <dbReference type="ARBA" id="ARBA00022918"/>
    </source>
</evidence>
<evidence type="ECO:0000256" key="4">
    <source>
        <dbReference type="ARBA" id="ARBA00022722"/>
    </source>
</evidence>
<evidence type="ECO:0000256" key="15">
    <source>
        <dbReference type="ARBA" id="ARBA00023268"/>
    </source>
</evidence>
<dbReference type="Gene3D" id="1.10.340.70">
    <property type="match status" value="1"/>
</dbReference>
<dbReference type="InterPro" id="IPR043128">
    <property type="entry name" value="Rev_trsase/Diguanyl_cyclase"/>
</dbReference>
<keyword evidence="5" id="KW-0479">Metal-binding</keyword>
<dbReference type="Proteomes" id="UP001231189">
    <property type="component" value="Unassembled WGS sequence"/>
</dbReference>
<evidence type="ECO:0000256" key="17">
    <source>
        <dbReference type="SAM" id="MobiDB-lite"/>
    </source>
</evidence>
<dbReference type="SUPFAM" id="SSF53098">
    <property type="entry name" value="Ribonuclease H-like"/>
    <property type="match status" value="1"/>
</dbReference>
<proteinExistence type="predicted"/>
<dbReference type="GO" id="GO:0004190">
    <property type="term" value="F:aspartic-type endopeptidase activity"/>
    <property type="evidence" value="ECO:0007669"/>
    <property type="project" value="UniProtKB-KW"/>
</dbReference>
<evidence type="ECO:0008006" key="22">
    <source>
        <dbReference type="Google" id="ProtNLM"/>
    </source>
</evidence>
<feature type="coiled-coil region" evidence="16">
    <location>
        <begin position="1468"/>
        <end position="1495"/>
    </location>
</feature>
<dbReference type="InterPro" id="IPR050951">
    <property type="entry name" value="Retrovirus_Pol_polyprotein"/>
</dbReference>
<keyword evidence="13" id="KW-0238">DNA-binding</keyword>
<dbReference type="PROSITE" id="PS50994">
    <property type="entry name" value="INTEGRASE"/>
    <property type="match status" value="1"/>
</dbReference>
<keyword evidence="6" id="KW-0064">Aspartyl protease</keyword>
<evidence type="ECO:0000256" key="12">
    <source>
        <dbReference type="ARBA" id="ARBA00022932"/>
    </source>
</evidence>
<dbReference type="Pfam" id="PF17919">
    <property type="entry name" value="RT_RNaseH_2"/>
    <property type="match status" value="1"/>
</dbReference>
<keyword evidence="8" id="KW-0378">Hydrolase</keyword>
<dbReference type="GO" id="GO:0004519">
    <property type="term" value="F:endonuclease activity"/>
    <property type="evidence" value="ECO:0007669"/>
    <property type="project" value="UniProtKB-KW"/>
</dbReference>
<dbReference type="Pfam" id="PF19259">
    <property type="entry name" value="Ty3_capsid"/>
    <property type="match status" value="1"/>
</dbReference>
<evidence type="ECO:0000313" key="21">
    <source>
        <dbReference type="Proteomes" id="UP001231189"/>
    </source>
</evidence>
<feature type="domain" description="Reverse transcriptase" evidence="18">
    <location>
        <begin position="755"/>
        <end position="934"/>
    </location>
</feature>
<dbReference type="Gene3D" id="2.40.70.10">
    <property type="entry name" value="Acid Proteases"/>
    <property type="match status" value="1"/>
</dbReference>
<keyword evidence="14" id="KW-0233">DNA recombination</keyword>
<feature type="domain" description="Integrase catalytic" evidence="19">
    <location>
        <begin position="1283"/>
        <end position="1447"/>
    </location>
</feature>
<organism evidence="20 21">
    <name type="scientific">Lolium multiflorum</name>
    <name type="common">Italian ryegrass</name>
    <name type="synonym">Lolium perenne subsp. multiflorum</name>
    <dbReference type="NCBI Taxonomy" id="4521"/>
    <lineage>
        <taxon>Eukaryota</taxon>
        <taxon>Viridiplantae</taxon>
        <taxon>Streptophyta</taxon>
        <taxon>Embryophyta</taxon>
        <taxon>Tracheophyta</taxon>
        <taxon>Spermatophyta</taxon>
        <taxon>Magnoliopsida</taxon>
        <taxon>Liliopsida</taxon>
        <taxon>Poales</taxon>
        <taxon>Poaceae</taxon>
        <taxon>BOP clade</taxon>
        <taxon>Pooideae</taxon>
        <taxon>Poodae</taxon>
        <taxon>Poeae</taxon>
        <taxon>Poeae Chloroplast Group 2 (Poeae type)</taxon>
        <taxon>Loliodinae</taxon>
        <taxon>Loliinae</taxon>
        <taxon>Lolium</taxon>
    </lineage>
</organism>
<keyword evidence="4" id="KW-0540">Nuclease</keyword>
<dbReference type="CDD" id="cd00303">
    <property type="entry name" value="retropepsin_like"/>
    <property type="match status" value="1"/>
</dbReference>
<evidence type="ECO:0000256" key="14">
    <source>
        <dbReference type="ARBA" id="ARBA00023172"/>
    </source>
</evidence>
<evidence type="ECO:0000256" key="3">
    <source>
        <dbReference type="ARBA" id="ARBA00022695"/>
    </source>
</evidence>
<dbReference type="InterPro" id="IPR000477">
    <property type="entry name" value="RT_dom"/>
</dbReference>
<dbReference type="Pfam" id="PF00078">
    <property type="entry name" value="RVT_1"/>
    <property type="match status" value="1"/>
</dbReference>
<feature type="region of interest" description="Disordered" evidence="17">
    <location>
        <begin position="406"/>
        <end position="436"/>
    </location>
</feature>
<feature type="region of interest" description="Disordered" evidence="17">
    <location>
        <begin position="194"/>
        <end position="227"/>
    </location>
</feature>
<dbReference type="InterPro" id="IPR012337">
    <property type="entry name" value="RNaseH-like_sf"/>
</dbReference>
<accession>A0AAD8SWU4</accession>
<dbReference type="PANTHER" id="PTHR37984:SF5">
    <property type="entry name" value="PROTEIN NYNRIN-LIKE"/>
    <property type="match status" value="1"/>
</dbReference>
<dbReference type="InterPro" id="IPR036397">
    <property type="entry name" value="RNaseH_sf"/>
</dbReference>
<keyword evidence="12" id="KW-0239">DNA-directed DNA polymerase</keyword>
<evidence type="ECO:0000256" key="1">
    <source>
        <dbReference type="ARBA" id="ARBA00022670"/>
    </source>
</evidence>